<dbReference type="EMBL" id="OU015567">
    <property type="protein sequence ID" value="CAG5110163.1"/>
    <property type="molecule type" value="Genomic_DNA"/>
</dbReference>
<reference evidence="2 3" key="1">
    <citation type="submission" date="2021-04" db="EMBL/GenBank/DDBJ databases">
        <authorList>
            <person name="Bliznina A."/>
        </authorList>
    </citation>
    <scope>NUCLEOTIDE SEQUENCE [LARGE SCALE GENOMIC DNA]</scope>
</reference>
<feature type="signal peptide" evidence="1">
    <location>
        <begin position="1"/>
        <end position="18"/>
    </location>
</feature>
<dbReference type="PANTHER" id="PTHR45632">
    <property type="entry name" value="LD33804P"/>
    <property type="match status" value="1"/>
</dbReference>
<evidence type="ECO:0000313" key="2">
    <source>
        <dbReference type="EMBL" id="CAG5110163.1"/>
    </source>
</evidence>
<dbReference type="Gene3D" id="2.120.10.80">
    <property type="entry name" value="Kelch-type beta propeller"/>
    <property type="match status" value="1"/>
</dbReference>
<evidence type="ECO:0000256" key="1">
    <source>
        <dbReference type="SAM" id="SignalP"/>
    </source>
</evidence>
<dbReference type="PROSITE" id="PS50092">
    <property type="entry name" value="TSP1"/>
    <property type="match status" value="1"/>
</dbReference>
<dbReference type="Gene3D" id="2.20.100.10">
    <property type="entry name" value="Thrombospondin type-1 (TSP1) repeat"/>
    <property type="match status" value="1"/>
</dbReference>
<name>A0ABN7SY84_OIKDI</name>
<keyword evidence="1" id="KW-0732">Signal</keyword>
<dbReference type="Pfam" id="PF00090">
    <property type="entry name" value="TSP_1"/>
    <property type="match status" value="1"/>
</dbReference>
<organism evidence="2 3">
    <name type="scientific">Oikopleura dioica</name>
    <name type="common">Tunicate</name>
    <dbReference type="NCBI Taxonomy" id="34765"/>
    <lineage>
        <taxon>Eukaryota</taxon>
        <taxon>Metazoa</taxon>
        <taxon>Chordata</taxon>
        <taxon>Tunicata</taxon>
        <taxon>Appendicularia</taxon>
        <taxon>Copelata</taxon>
        <taxon>Oikopleuridae</taxon>
        <taxon>Oikopleura</taxon>
    </lineage>
</organism>
<evidence type="ECO:0000313" key="3">
    <source>
        <dbReference type="Proteomes" id="UP001158576"/>
    </source>
</evidence>
<dbReference type="SMART" id="SM00209">
    <property type="entry name" value="TSP1"/>
    <property type="match status" value="1"/>
</dbReference>
<dbReference type="Proteomes" id="UP001158576">
    <property type="component" value="Chromosome 2"/>
</dbReference>
<dbReference type="InterPro" id="IPR000884">
    <property type="entry name" value="TSP1_rpt"/>
</dbReference>
<gene>
    <name evidence="2" type="ORF">OKIOD_LOCUS13357</name>
</gene>
<dbReference type="InterPro" id="IPR015915">
    <property type="entry name" value="Kelch-typ_b-propeller"/>
</dbReference>
<dbReference type="SUPFAM" id="SSF117281">
    <property type="entry name" value="Kelch motif"/>
    <property type="match status" value="1"/>
</dbReference>
<proteinExistence type="predicted"/>
<sequence length="748" mass="86052">MQILWAVITLINAIEVEIDDTGQKKIDKKVEKIVEKINEEQNYNFQSFVNETYENAPSDEELRTLEGLEELEEKFKSWKKERNAEARKDRDVGNFIEKEKQRFDEDDDEDLGCTVLPPNCNDRKFRFRGCTNEDPYKWKNGDKCRFISSQDERWRWRSVQCKCRRTRDERNCGLETAYKYVPKESLIFRGNNRTRQHGHLPGDWEPYRKENGRLDWVPMKIPNCGSIGRAVSQCPGDLDKNQPFYIDRDISENIKFGDIARIKCPNRILNEDGSEEPRVWKIKCGIGAWTFLKNGSSIDQPGLGEFCKTEWGAWGEWSQCSSSCDGGVAHRKRSCFYKGECAITKRDAALCNETTREILHPLSSQMCEGGEEASTDSTLCAVGVKCVQWAIWTEWTAPSDRCESRRFRECQNCLANGTCLEIPKNEQTCEGPKKEIEYHTNRVGCKYILSIQEDKPIEIFDTRRGKISALDANLKGVPKSSPFINIDCYVKLKGSIYVLAQHESDSHRAFFKSNNETESWERIGGIPEDTTEAGCVASPRKIWRCGGFLNKEENIRSDKCFSWNGTDWVEEASMNAPRAGHSILATSRTLYVFGGNDQSTSLEIFSSTSKSWKMFPWNIPHSDFEPGSPIWNPRKDFAWFVGTKDQKSDKIWRFDPSNNEMKLFGHLSEARIQPSVILSMRELDRNASGRGKPQLMVDGGIRAHKKTEIFRELCDIWNWKEENHDSNICESIDRLGEVKSSTVVLPWP</sequence>
<feature type="chain" id="PRO_5046216361" evidence="1">
    <location>
        <begin position="19"/>
        <end position="748"/>
    </location>
</feature>
<protein>
    <submittedName>
        <fullName evidence="2">Oidioi.mRNA.OKI2018_I69.chr2.g4592.t1.cds</fullName>
    </submittedName>
</protein>
<dbReference type="SUPFAM" id="SSF82895">
    <property type="entry name" value="TSP-1 type 1 repeat"/>
    <property type="match status" value="1"/>
</dbReference>
<keyword evidence="3" id="KW-1185">Reference proteome</keyword>
<dbReference type="InterPro" id="IPR036383">
    <property type="entry name" value="TSP1_rpt_sf"/>
</dbReference>
<accession>A0ABN7SY84</accession>